<comment type="caution">
    <text evidence="1">The sequence shown here is derived from an EMBL/GenBank/DDBJ whole genome shotgun (WGS) entry which is preliminary data.</text>
</comment>
<reference evidence="1" key="1">
    <citation type="journal article" date="2014" name="Int. J. Syst. Evol. Microbiol.">
        <title>Complete genome of a new Firmicutes species belonging to the dominant human colonic microbiota ('Ruminococcus bicirculans') reveals two chromosomes and a selective capacity to utilize plant glucans.</title>
        <authorList>
            <consortium name="NISC Comparative Sequencing Program"/>
            <person name="Wegmann U."/>
            <person name="Louis P."/>
            <person name="Goesmann A."/>
            <person name="Henrissat B."/>
            <person name="Duncan S.H."/>
            <person name="Flint H.J."/>
        </authorList>
    </citation>
    <scope>NUCLEOTIDE SEQUENCE</scope>
    <source>
        <strain evidence="1">JCM 17590</strain>
    </source>
</reference>
<organism evidence="1 2">
    <name type="scientific">Gryllotalpicola daejeonensis</name>
    <dbReference type="NCBI Taxonomy" id="993087"/>
    <lineage>
        <taxon>Bacteria</taxon>
        <taxon>Bacillati</taxon>
        <taxon>Actinomycetota</taxon>
        <taxon>Actinomycetes</taxon>
        <taxon>Micrococcales</taxon>
        <taxon>Microbacteriaceae</taxon>
        <taxon>Gryllotalpicola</taxon>
    </lineage>
</organism>
<evidence type="ECO:0008006" key="3">
    <source>
        <dbReference type="Google" id="ProtNLM"/>
    </source>
</evidence>
<proteinExistence type="predicted"/>
<evidence type="ECO:0000313" key="2">
    <source>
        <dbReference type="Proteomes" id="UP001415169"/>
    </source>
</evidence>
<evidence type="ECO:0000313" key="1">
    <source>
        <dbReference type="EMBL" id="GAA4153751.1"/>
    </source>
</evidence>
<dbReference type="EMBL" id="BAABBV010000001">
    <property type="protein sequence ID" value="GAA4153751.1"/>
    <property type="molecule type" value="Genomic_DNA"/>
</dbReference>
<protein>
    <recommendedName>
        <fullName evidence="3">DUF222 domain-containing protein</fullName>
    </recommendedName>
</protein>
<sequence length="148" mass="16393">MLTTTQLADRVEQHLLARAPRVVFARVVAELGLEMPERELPRFADGDPDLELATFRLLRDRLTQRLEPFNGAPARRGWASVSVTDYAGHCAHTLVRRGVPAHEALDVVGDRIRLVARARLADRDPSDVASELRPDAREVTIAEILAAA</sequence>
<name>A0ABP7ZCQ6_9MICO</name>
<reference evidence="1" key="2">
    <citation type="submission" date="2023-12" db="EMBL/GenBank/DDBJ databases">
        <authorList>
            <person name="Sun Q."/>
            <person name="Inoue M."/>
        </authorList>
    </citation>
    <scope>NUCLEOTIDE SEQUENCE</scope>
    <source>
        <strain evidence="1">JCM 17590</strain>
    </source>
</reference>
<dbReference type="Proteomes" id="UP001415169">
    <property type="component" value="Unassembled WGS sequence"/>
</dbReference>
<dbReference type="RefSeq" id="WP_344789737.1">
    <property type="nucleotide sequence ID" value="NZ_BAABBV010000001.1"/>
</dbReference>
<accession>A0ABP7ZCQ6</accession>
<gene>
    <name evidence="1" type="ORF">GCM10022286_00530</name>
</gene>
<keyword evidence="2" id="KW-1185">Reference proteome</keyword>